<evidence type="ECO:0000256" key="5">
    <source>
        <dbReference type="ARBA" id="ARBA00022723"/>
    </source>
</evidence>
<dbReference type="Pfam" id="PF00293">
    <property type="entry name" value="NUDIX"/>
    <property type="match status" value="1"/>
</dbReference>
<keyword evidence="6" id="KW-0227">DNA damage</keyword>
<dbReference type="PANTHER" id="PTHR47707:SF1">
    <property type="entry name" value="NUDIX HYDROLASE FAMILY PROTEIN"/>
    <property type="match status" value="1"/>
</dbReference>
<dbReference type="InterPro" id="IPR020476">
    <property type="entry name" value="Nudix_hydrolase"/>
</dbReference>
<dbReference type="GO" id="GO:0035539">
    <property type="term" value="F:8-oxo-7,8-dihydrodeoxyguanosine triphosphate pyrophosphatase activity"/>
    <property type="evidence" value="ECO:0007669"/>
    <property type="project" value="UniProtKB-EC"/>
</dbReference>
<name>A0A839HBQ1_9LACO</name>
<dbReference type="PROSITE" id="PS00893">
    <property type="entry name" value="NUDIX_BOX"/>
    <property type="match status" value="1"/>
</dbReference>
<dbReference type="PANTHER" id="PTHR47707">
    <property type="entry name" value="8-OXO-DGTP DIPHOSPHATASE"/>
    <property type="match status" value="1"/>
</dbReference>
<dbReference type="EMBL" id="JACIVD010000073">
    <property type="protein sequence ID" value="MBB1124379.1"/>
    <property type="molecule type" value="Genomic_DNA"/>
</dbReference>
<dbReference type="InterPro" id="IPR020084">
    <property type="entry name" value="NUDIX_hydrolase_CS"/>
</dbReference>
<evidence type="ECO:0000313" key="14">
    <source>
        <dbReference type="EMBL" id="MBB1124379.1"/>
    </source>
</evidence>
<evidence type="ECO:0000256" key="1">
    <source>
        <dbReference type="ARBA" id="ARBA00001946"/>
    </source>
</evidence>
<sequence>MECEEIILAKQIKVVGAAILNENRQILASKRNGNRILGTLWEFPGGKINLGETPEEALQRELFEEFNDSIQVGEQVCPTSVYCYKFGEVHLTVYFAKLVTHHFDLVAHSKLKWCDQNDLLNLNWADADLPIAKYINKIDLKEVKI</sequence>
<dbReference type="AlphaFoldDB" id="A0A839HBQ1"/>
<dbReference type="Gene3D" id="3.90.79.10">
    <property type="entry name" value="Nucleoside Triphosphate Pyrophosphohydrolase"/>
    <property type="match status" value="1"/>
</dbReference>
<keyword evidence="9" id="KW-0234">DNA repair</keyword>
<gene>
    <name evidence="14" type="ORF">H5S41_10505</name>
</gene>
<protein>
    <recommendedName>
        <fullName evidence="11">8-oxo-dGTP diphosphatase</fullName>
        <ecNumber evidence="11">3.6.1.55</ecNumber>
    </recommendedName>
</protein>
<dbReference type="PROSITE" id="PS51462">
    <property type="entry name" value="NUDIX"/>
    <property type="match status" value="1"/>
</dbReference>
<accession>A0A839HBQ1</accession>
<comment type="caution">
    <text evidence="14">The sequence shown here is derived from an EMBL/GenBank/DDBJ whole genome shotgun (WGS) entry which is preliminary data.</text>
</comment>
<evidence type="ECO:0000256" key="4">
    <source>
        <dbReference type="ARBA" id="ARBA00022705"/>
    </source>
</evidence>
<dbReference type="GO" id="GO:0046872">
    <property type="term" value="F:metal ion binding"/>
    <property type="evidence" value="ECO:0007669"/>
    <property type="project" value="UniProtKB-KW"/>
</dbReference>
<evidence type="ECO:0000256" key="9">
    <source>
        <dbReference type="ARBA" id="ARBA00023204"/>
    </source>
</evidence>
<evidence type="ECO:0000256" key="2">
    <source>
        <dbReference type="ARBA" id="ARBA00005582"/>
    </source>
</evidence>
<dbReference type="GO" id="GO:0044715">
    <property type="term" value="F:8-oxo-dGDP phosphatase activity"/>
    <property type="evidence" value="ECO:0007669"/>
    <property type="project" value="TreeGrafter"/>
</dbReference>
<reference evidence="14 15" key="1">
    <citation type="submission" date="2020-07" db="EMBL/GenBank/DDBJ databases">
        <title>Description of Limosilactobacillus balticus sp. nov., Limosilactobacillus agrestis sp. nov., Limosilactobacillus albertensis sp. nov., Limosilactobacillus rudii sp. nov., Limosilactobacillus fastidiosus sp. nov., five novel Limosilactobacillus species isolated from the vertebrate gastrointestinal tract, and proposal of 6 subspecies of Limosilactobacillus reuteri adapted to the gastrointestinal tract of specific vertebrate hosts.</title>
        <authorList>
            <person name="Li F."/>
            <person name="Cheng C."/>
            <person name="Zheng J."/>
            <person name="Quevedo R.M."/>
            <person name="Li J."/>
            <person name="Roos S."/>
            <person name="Gaenzle M.G."/>
            <person name="Walter J."/>
        </authorList>
    </citation>
    <scope>NUCLEOTIDE SEQUENCE [LARGE SCALE GENOMIC DNA]</scope>
    <source>
        <strain evidence="14 15">Lr3000</strain>
    </source>
</reference>
<dbReference type="InterPro" id="IPR015797">
    <property type="entry name" value="NUDIX_hydrolase-like_dom_sf"/>
</dbReference>
<comment type="catalytic activity">
    <reaction evidence="10">
        <text>8-oxo-dGTP + H2O = 8-oxo-dGMP + diphosphate + H(+)</text>
        <dbReference type="Rhea" id="RHEA:31575"/>
        <dbReference type="ChEBI" id="CHEBI:15377"/>
        <dbReference type="ChEBI" id="CHEBI:15378"/>
        <dbReference type="ChEBI" id="CHEBI:33019"/>
        <dbReference type="ChEBI" id="CHEBI:63224"/>
        <dbReference type="ChEBI" id="CHEBI:77896"/>
        <dbReference type="EC" id="3.6.1.55"/>
    </reaction>
</comment>
<comment type="cofactor">
    <cofactor evidence="1">
        <name>Mg(2+)</name>
        <dbReference type="ChEBI" id="CHEBI:18420"/>
    </cofactor>
</comment>
<dbReference type="GO" id="GO:0006281">
    <property type="term" value="P:DNA repair"/>
    <property type="evidence" value="ECO:0007669"/>
    <property type="project" value="UniProtKB-KW"/>
</dbReference>
<evidence type="ECO:0000256" key="7">
    <source>
        <dbReference type="ARBA" id="ARBA00022801"/>
    </source>
</evidence>
<comment type="similarity">
    <text evidence="2 12">Belongs to the Nudix hydrolase family.</text>
</comment>
<evidence type="ECO:0000313" key="15">
    <source>
        <dbReference type="Proteomes" id="UP000547628"/>
    </source>
</evidence>
<keyword evidence="5" id="KW-0479">Metal-binding</keyword>
<proteinExistence type="inferred from homology"/>
<keyword evidence="7 12" id="KW-0378">Hydrolase</keyword>
<evidence type="ECO:0000256" key="12">
    <source>
        <dbReference type="RuleBase" id="RU003476"/>
    </source>
</evidence>
<dbReference type="PRINTS" id="PR00502">
    <property type="entry name" value="NUDIXFAMILY"/>
</dbReference>
<dbReference type="InterPro" id="IPR000086">
    <property type="entry name" value="NUDIX_hydrolase_dom"/>
</dbReference>
<evidence type="ECO:0000259" key="13">
    <source>
        <dbReference type="PROSITE" id="PS51462"/>
    </source>
</evidence>
<evidence type="ECO:0000256" key="3">
    <source>
        <dbReference type="ARBA" id="ARBA00022457"/>
    </source>
</evidence>
<keyword evidence="4" id="KW-0235">DNA replication</keyword>
<dbReference type="SUPFAM" id="SSF55811">
    <property type="entry name" value="Nudix"/>
    <property type="match status" value="1"/>
</dbReference>
<keyword evidence="3" id="KW-0515">Mutator protein</keyword>
<organism evidence="14 15">
    <name type="scientific">Limosilactobacillus albertensis</name>
    <dbReference type="NCBI Taxonomy" id="2759752"/>
    <lineage>
        <taxon>Bacteria</taxon>
        <taxon>Bacillati</taxon>
        <taxon>Bacillota</taxon>
        <taxon>Bacilli</taxon>
        <taxon>Lactobacillales</taxon>
        <taxon>Lactobacillaceae</taxon>
        <taxon>Limosilactobacillus</taxon>
    </lineage>
</organism>
<dbReference type="GO" id="GO:0008413">
    <property type="term" value="F:8-oxo-7,8-dihydroguanosine triphosphate pyrophosphatase activity"/>
    <property type="evidence" value="ECO:0007669"/>
    <property type="project" value="TreeGrafter"/>
</dbReference>
<keyword evidence="8" id="KW-0460">Magnesium</keyword>
<dbReference type="GO" id="GO:0044716">
    <property type="term" value="F:8-oxo-GDP phosphatase activity"/>
    <property type="evidence" value="ECO:0007669"/>
    <property type="project" value="TreeGrafter"/>
</dbReference>
<dbReference type="CDD" id="cd03425">
    <property type="entry name" value="NUDIX_MutT_NudA_like"/>
    <property type="match status" value="1"/>
</dbReference>
<dbReference type="GO" id="GO:0006260">
    <property type="term" value="P:DNA replication"/>
    <property type="evidence" value="ECO:0007669"/>
    <property type="project" value="UniProtKB-KW"/>
</dbReference>
<evidence type="ECO:0000256" key="11">
    <source>
        <dbReference type="ARBA" id="ARBA00038905"/>
    </source>
</evidence>
<evidence type="ECO:0000256" key="10">
    <source>
        <dbReference type="ARBA" id="ARBA00035861"/>
    </source>
</evidence>
<dbReference type="EC" id="3.6.1.55" evidence="11"/>
<evidence type="ECO:0000256" key="6">
    <source>
        <dbReference type="ARBA" id="ARBA00022763"/>
    </source>
</evidence>
<dbReference type="Proteomes" id="UP000547628">
    <property type="component" value="Unassembled WGS sequence"/>
</dbReference>
<feature type="domain" description="Nudix hydrolase" evidence="13">
    <location>
        <begin position="10"/>
        <end position="139"/>
    </location>
</feature>
<evidence type="ECO:0000256" key="8">
    <source>
        <dbReference type="ARBA" id="ARBA00022842"/>
    </source>
</evidence>
<dbReference type="InterPro" id="IPR047127">
    <property type="entry name" value="MutT-like"/>
</dbReference>